<organism evidence="3 4">
    <name type="scientific">Nonomuraea wenchangensis</name>
    <dbReference type="NCBI Taxonomy" id="568860"/>
    <lineage>
        <taxon>Bacteria</taxon>
        <taxon>Bacillati</taxon>
        <taxon>Actinomycetota</taxon>
        <taxon>Actinomycetes</taxon>
        <taxon>Streptosporangiales</taxon>
        <taxon>Streptosporangiaceae</taxon>
        <taxon>Nonomuraea</taxon>
    </lineage>
</organism>
<dbReference type="InterPro" id="IPR049349">
    <property type="entry name" value="DUF2264_N"/>
</dbReference>
<feature type="region of interest" description="Disordered" evidence="1">
    <location>
        <begin position="598"/>
        <end position="632"/>
    </location>
</feature>
<gene>
    <name evidence="3" type="ORF">SAMN05421811_108334</name>
</gene>
<dbReference type="AlphaFoldDB" id="A0A1I0KKZ2"/>
<protein>
    <recommendedName>
        <fullName evidence="2">DUF2264 domain-containing protein</fullName>
    </recommendedName>
</protein>
<keyword evidence="4" id="KW-1185">Reference proteome</keyword>
<dbReference type="RefSeq" id="WP_245775058.1">
    <property type="nucleotide sequence ID" value="NZ_FOHX01000008.1"/>
</dbReference>
<name>A0A1I0KKZ2_9ACTN</name>
<dbReference type="STRING" id="568860.SAMN05421811_108334"/>
<evidence type="ECO:0000259" key="2">
    <source>
        <dbReference type="Pfam" id="PF10022"/>
    </source>
</evidence>
<dbReference type="Proteomes" id="UP000199361">
    <property type="component" value="Unassembled WGS sequence"/>
</dbReference>
<evidence type="ECO:0000256" key="1">
    <source>
        <dbReference type="SAM" id="MobiDB-lite"/>
    </source>
</evidence>
<dbReference type="InterPro" id="IPR016624">
    <property type="entry name" value="UCP014753"/>
</dbReference>
<sequence length="632" mass="67565">MPLPPPDLRLSPRTGWTRAHWEAMADRLLDAVVPYATDGFAQYRLPGSPSRSGPVSDGLEGFARTFLLAAFRIAGAGGDVPPVLLERYAEGLAAGTDPAHPCAWPPLADMSQPLVEAASIALALHETRPWLYDRLAPAVRDRVLAWLAGFLGRRTPDNNWVLFQVVVEQFLAEAGGPYEPAEIAAGLERIEDWYTGDGWYSDGKGKNYDYYTGWALHLYPSLWARMSGDTARQERYAARLRLFLERYQHFFAAGGGPVHQGRSLVYRFATVAPLWLGELTGASPLPPGRTRRIASGVLRHFAERGAPDEHGLLTRGWYAPFPPGTQDYSGPASPYWASKAFLGLLLPPDHPAWTAPEEAAPIDLADQVVPVPPAGWLLHATRADGVVRLLNHGSDRDRVQRRDGEPDPLYLRLAYTSHTGPDFAPGAADNQLAVVSPEGVPSRRRRIEPLAVGERVAASAYQDGDVRVVTTSVVDGPAEIRVHQVTAPAGHLVRDGGHALADRLPPGTHTEGVRAVARRPDGLTSAARGLHGFTSAGVVTGDGVNAFGPCSATPYVTCPAHPGGTAVYVSLILLTAAPGEPPLPEVRVTADEVVVTPSTGGPVRVPLREEPGGQEAVGLSDGLGAGEDVEGS</sequence>
<dbReference type="PANTHER" id="PTHR35339:SF4">
    <property type="entry name" value="LINALOOL DEHYDRATASE_ISOMERASE DOMAIN-CONTAINING PROTEIN"/>
    <property type="match status" value="1"/>
</dbReference>
<evidence type="ECO:0000313" key="3">
    <source>
        <dbReference type="EMBL" id="SEU25837.1"/>
    </source>
</evidence>
<evidence type="ECO:0000313" key="4">
    <source>
        <dbReference type="Proteomes" id="UP000199361"/>
    </source>
</evidence>
<feature type="domain" description="DUF2264" evidence="2">
    <location>
        <begin position="17"/>
        <end position="358"/>
    </location>
</feature>
<dbReference type="Pfam" id="PF10022">
    <property type="entry name" value="DUF2264"/>
    <property type="match status" value="1"/>
</dbReference>
<reference evidence="3 4" key="1">
    <citation type="submission" date="2016-10" db="EMBL/GenBank/DDBJ databases">
        <authorList>
            <person name="de Groot N.N."/>
        </authorList>
    </citation>
    <scope>NUCLEOTIDE SEQUENCE [LARGE SCALE GENOMIC DNA]</scope>
    <source>
        <strain evidence="3 4">CGMCC 4.5598</strain>
    </source>
</reference>
<accession>A0A1I0KKZ2</accession>
<dbReference type="PANTHER" id="PTHR35339">
    <property type="entry name" value="LINALOOL DEHYDRATASE_ISOMERASE DOMAIN-CONTAINING PROTEIN"/>
    <property type="match status" value="1"/>
</dbReference>
<proteinExistence type="predicted"/>
<dbReference type="EMBL" id="FOHX01000008">
    <property type="protein sequence ID" value="SEU25837.1"/>
    <property type="molecule type" value="Genomic_DNA"/>
</dbReference>